<dbReference type="RefSeq" id="WP_126785368.1">
    <property type="nucleotide sequence ID" value="NZ_PIQF01000004.1"/>
</dbReference>
<feature type="chain" id="PRO_5019056381" evidence="2">
    <location>
        <begin position="22"/>
        <end position="127"/>
    </location>
</feature>
<reference evidence="3 4" key="1">
    <citation type="journal article" date="2011" name="Front. Microbiol.">
        <title>Genomic signatures of strain selection and enhancement in Bacillus atrophaeus var. globigii, a historical biowarfare simulant.</title>
        <authorList>
            <person name="Gibbons H.S."/>
            <person name="Broomall S.M."/>
            <person name="McNew L.A."/>
            <person name="Daligault H."/>
            <person name="Chapman C."/>
            <person name="Bruce D."/>
            <person name="Karavis M."/>
            <person name="Krepps M."/>
            <person name="McGregor P.A."/>
            <person name="Hong C."/>
            <person name="Park K.H."/>
            <person name="Akmal A."/>
            <person name="Feldman A."/>
            <person name="Lin J.S."/>
            <person name="Chang W.E."/>
            <person name="Higgs B.W."/>
            <person name="Demirev P."/>
            <person name="Lindquist J."/>
            <person name="Liem A."/>
            <person name="Fochler E."/>
            <person name="Read T.D."/>
            <person name="Tapia R."/>
            <person name="Johnson S."/>
            <person name="Bishop-Lilly K.A."/>
            <person name="Detter C."/>
            <person name="Han C."/>
            <person name="Sozhamannan S."/>
            <person name="Rosenzweig C.N."/>
            <person name="Skowronski E.W."/>
        </authorList>
    </citation>
    <scope>NUCLEOTIDE SEQUENCE [LARGE SCALE GENOMIC DNA]</scope>
    <source>
        <strain evidence="3 4">CL-SP19</strain>
    </source>
</reference>
<evidence type="ECO:0000256" key="2">
    <source>
        <dbReference type="SAM" id="SignalP"/>
    </source>
</evidence>
<dbReference type="InterPro" id="IPR046634">
    <property type="entry name" value="DUF6746"/>
</dbReference>
<proteinExistence type="predicted"/>
<comment type="caution">
    <text evidence="3">The sequence shown here is derived from an EMBL/GenBank/DDBJ whole genome shotgun (WGS) entry which is preliminary data.</text>
</comment>
<accession>A0A432Z6V5</accession>
<keyword evidence="4" id="KW-1185">Reference proteome</keyword>
<evidence type="ECO:0000313" key="4">
    <source>
        <dbReference type="Proteomes" id="UP000287908"/>
    </source>
</evidence>
<keyword evidence="2" id="KW-0732">Signal</keyword>
<protein>
    <submittedName>
        <fullName evidence="3">Uncharacterized protein</fullName>
    </submittedName>
</protein>
<gene>
    <name evidence="3" type="ORF">CWI81_11080</name>
</gene>
<keyword evidence="1" id="KW-0175">Coiled coil</keyword>
<dbReference type="Pfam" id="PF20531">
    <property type="entry name" value="DUF6746"/>
    <property type="match status" value="1"/>
</dbReference>
<evidence type="ECO:0000313" key="3">
    <source>
        <dbReference type="EMBL" id="RUO73563.1"/>
    </source>
</evidence>
<name>A0A432Z6V5_9GAMM</name>
<dbReference type="Proteomes" id="UP000287908">
    <property type="component" value="Unassembled WGS sequence"/>
</dbReference>
<dbReference type="OrthoDB" id="5975812at2"/>
<sequence>MTRLVLPILALVFAVSMPALADDDEKKYQHFKPESAENLNQAINNLNQYNQELKKLVSGDLSAEEMSKVHELTYTLEVALHRLNEELEGAADSLEEVHLGSEEMNKERVKNNGKKYLKTLSEVLGEK</sequence>
<dbReference type="EMBL" id="PIQF01000004">
    <property type="protein sequence ID" value="RUO73563.1"/>
    <property type="molecule type" value="Genomic_DNA"/>
</dbReference>
<organism evidence="3 4">
    <name type="scientific">Idiomarina seosinensis</name>
    <dbReference type="NCBI Taxonomy" id="281739"/>
    <lineage>
        <taxon>Bacteria</taxon>
        <taxon>Pseudomonadati</taxon>
        <taxon>Pseudomonadota</taxon>
        <taxon>Gammaproteobacteria</taxon>
        <taxon>Alteromonadales</taxon>
        <taxon>Idiomarinaceae</taxon>
        <taxon>Idiomarina</taxon>
    </lineage>
</organism>
<evidence type="ECO:0000256" key="1">
    <source>
        <dbReference type="SAM" id="Coils"/>
    </source>
</evidence>
<dbReference type="AlphaFoldDB" id="A0A432Z6V5"/>
<feature type="coiled-coil region" evidence="1">
    <location>
        <begin position="32"/>
        <end position="59"/>
    </location>
</feature>
<feature type="signal peptide" evidence="2">
    <location>
        <begin position="1"/>
        <end position="21"/>
    </location>
</feature>